<protein>
    <submittedName>
        <fullName evidence="1">Uncharacterized protein</fullName>
    </submittedName>
</protein>
<gene>
    <name evidence="1" type="ORF">CSSPJE1EN1_LOCUS12856</name>
</gene>
<proteinExistence type="predicted"/>
<sequence>MTAIEKKLPETSGQVSQVLEGMDKLNAKVEDFMQQLLACREDGVNVRNPKTVAATINIEEVNVPARTRSPEILGVAKSLHEVFHSDLDGRGSGTTVVESATQLAPKAHHMSTGKGVGQQVDGVVPSHVPNYVLVGDDIPNYVLIGEDMGQNPNMSGKDKEVGVACKGGDCVDESNRQRPHSKKVQKKVAIMPTPERGVSSRLNINIGARVGNVGEKARQQFKIGEAIVLCNLDAEVVAKGLITGVGGQGCVHHGVPVKESWFRVQLSEIVAGKGNTPLLVPNENDDPPQCVLKDVIGSSTVWEGRLMRKHA</sequence>
<organism evidence="1 2">
    <name type="scientific">Sphagnum jensenii</name>
    <dbReference type="NCBI Taxonomy" id="128206"/>
    <lineage>
        <taxon>Eukaryota</taxon>
        <taxon>Viridiplantae</taxon>
        <taxon>Streptophyta</taxon>
        <taxon>Embryophyta</taxon>
        <taxon>Bryophyta</taxon>
        <taxon>Sphagnophytina</taxon>
        <taxon>Sphagnopsida</taxon>
        <taxon>Sphagnales</taxon>
        <taxon>Sphagnaceae</taxon>
        <taxon>Sphagnum</taxon>
    </lineage>
</organism>
<reference evidence="1" key="1">
    <citation type="submission" date="2024-02" db="EMBL/GenBank/DDBJ databases">
        <authorList>
            <consortium name="ELIXIR-Norway"/>
            <consortium name="Elixir Norway"/>
        </authorList>
    </citation>
    <scope>NUCLEOTIDE SEQUENCE</scope>
</reference>
<dbReference type="Proteomes" id="UP001497444">
    <property type="component" value="Chromosome 19"/>
</dbReference>
<accession>A0ABP0WKJ1</accession>
<evidence type="ECO:0000313" key="2">
    <source>
        <dbReference type="Proteomes" id="UP001497444"/>
    </source>
</evidence>
<keyword evidence="2" id="KW-1185">Reference proteome</keyword>
<name>A0ABP0WKJ1_9BRYO</name>
<evidence type="ECO:0000313" key="1">
    <source>
        <dbReference type="EMBL" id="CAK9267378.1"/>
    </source>
</evidence>
<dbReference type="EMBL" id="OZ020114">
    <property type="protein sequence ID" value="CAK9267378.1"/>
    <property type="molecule type" value="Genomic_DNA"/>
</dbReference>